<dbReference type="PANTHER" id="PTHR12147">
    <property type="entry name" value="METALLOPEPTIDASE M28 FAMILY MEMBER"/>
    <property type="match status" value="1"/>
</dbReference>
<feature type="transmembrane region" description="Helical" evidence="1">
    <location>
        <begin position="165"/>
        <end position="185"/>
    </location>
</feature>
<dbReference type="Proteomes" id="UP000230790">
    <property type="component" value="Unassembled WGS sequence"/>
</dbReference>
<protein>
    <recommendedName>
        <fullName evidence="2">Peptidase M28 domain-containing protein</fullName>
    </recommendedName>
</protein>
<dbReference type="EMBL" id="PGTN01000001">
    <property type="protein sequence ID" value="PJF49113.1"/>
    <property type="molecule type" value="Genomic_DNA"/>
</dbReference>
<feature type="transmembrane region" description="Helical" evidence="1">
    <location>
        <begin position="81"/>
        <end position="100"/>
    </location>
</feature>
<evidence type="ECO:0000256" key="1">
    <source>
        <dbReference type="SAM" id="Phobius"/>
    </source>
</evidence>
<accession>A0A2M8QH23</accession>
<evidence type="ECO:0000259" key="2">
    <source>
        <dbReference type="Pfam" id="PF04389"/>
    </source>
</evidence>
<gene>
    <name evidence="3" type="ORF">CUN48_00420</name>
</gene>
<evidence type="ECO:0000313" key="3">
    <source>
        <dbReference type="EMBL" id="PJF49113.1"/>
    </source>
</evidence>
<dbReference type="Gene3D" id="3.40.630.10">
    <property type="entry name" value="Zn peptidases"/>
    <property type="match status" value="1"/>
</dbReference>
<keyword evidence="1" id="KW-0812">Transmembrane</keyword>
<feature type="domain" description="Peptidase M28" evidence="2">
    <location>
        <begin position="215"/>
        <end position="386"/>
    </location>
</feature>
<dbReference type="InterPro" id="IPR007484">
    <property type="entry name" value="Peptidase_M28"/>
</dbReference>
<dbReference type="InterPro" id="IPR045175">
    <property type="entry name" value="M28_fam"/>
</dbReference>
<reference evidence="3 4" key="1">
    <citation type="submission" date="2017-11" db="EMBL/GenBank/DDBJ databases">
        <title>Evolution of Phototrophy in the Chloroflexi Phylum Driven by Horizontal Gene Transfer.</title>
        <authorList>
            <person name="Ward L.M."/>
            <person name="Hemp J."/>
            <person name="Shih P.M."/>
            <person name="Mcglynn S.E."/>
            <person name="Fischer W."/>
        </authorList>
    </citation>
    <scope>NUCLEOTIDE SEQUENCE [LARGE SCALE GENOMIC DNA]</scope>
    <source>
        <strain evidence="3">JP3_7</strain>
    </source>
</reference>
<keyword evidence="1" id="KW-1133">Transmembrane helix</keyword>
<keyword evidence="1" id="KW-0472">Membrane</keyword>
<organism evidence="3 4">
    <name type="scientific">Candidatus Thermofonsia Clade 3 bacterium</name>
    <dbReference type="NCBI Taxonomy" id="2364212"/>
    <lineage>
        <taxon>Bacteria</taxon>
        <taxon>Bacillati</taxon>
        <taxon>Chloroflexota</taxon>
        <taxon>Candidatus Thermofontia</taxon>
        <taxon>Candidatus Thermofonsia Clade 3</taxon>
    </lineage>
</organism>
<dbReference type="AlphaFoldDB" id="A0A2M8QH23"/>
<feature type="transmembrane region" description="Helical" evidence="1">
    <location>
        <begin position="56"/>
        <end position="75"/>
    </location>
</feature>
<dbReference type="GO" id="GO:0006508">
    <property type="term" value="P:proteolysis"/>
    <property type="evidence" value="ECO:0007669"/>
    <property type="project" value="InterPro"/>
</dbReference>
<sequence length="398" mass="42625">MPRMSLLGHIRHLSEDIGPRGSATEGEAQAADYVQERLSGWGLQPERQPVLSATSAYAPFIVVTGAALLGVLLFWQPQPVGAAAAFLLAATALGAVLLELTSNDNPLRWVIPTGWSQNVLATIPAAEPGEQRPPILITAHLDTHRAPLLFSSPAWRRAFRIMMPAGLGCLAALVVIFAVGIFSPARALRELALAPGALVAVILLLMIQAATSPLTKGANDNASGVAVALALAERLAHRPLRHRTVIVAFTGCEEVGAYGAEALIRARRQDLRGAVHLVIDHVGGLRGRNLGPTVVRSEKFLRRVGCDPHLVQMAQRVADAQPELSVQVRDFDRAYSELSVGAKYGLRPLGLIGLTPEGDLPNWHTLSDVIDHLDEGTLERATEFAWRLLQAIDAEDGA</sequence>
<dbReference type="GO" id="GO:0008235">
    <property type="term" value="F:metalloexopeptidase activity"/>
    <property type="evidence" value="ECO:0007669"/>
    <property type="project" value="InterPro"/>
</dbReference>
<proteinExistence type="predicted"/>
<dbReference type="PANTHER" id="PTHR12147:SF26">
    <property type="entry name" value="PEPTIDASE M28 DOMAIN-CONTAINING PROTEIN"/>
    <property type="match status" value="1"/>
</dbReference>
<evidence type="ECO:0000313" key="4">
    <source>
        <dbReference type="Proteomes" id="UP000230790"/>
    </source>
</evidence>
<feature type="transmembrane region" description="Helical" evidence="1">
    <location>
        <begin position="191"/>
        <end position="210"/>
    </location>
</feature>
<dbReference type="Pfam" id="PF04389">
    <property type="entry name" value="Peptidase_M28"/>
    <property type="match status" value="1"/>
</dbReference>
<dbReference type="SUPFAM" id="SSF53187">
    <property type="entry name" value="Zn-dependent exopeptidases"/>
    <property type="match status" value="1"/>
</dbReference>
<comment type="caution">
    <text evidence="3">The sequence shown here is derived from an EMBL/GenBank/DDBJ whole genome shotgun (WGS) entry which is preliminary data.</text>
</comment>
<name>A0A2M8QH23_9CHLR</name>